<evidence type="ECO:0000256" key="1">
    <source>
        <dbReference type="ARBA" id="ARBA00023054"/>
    </source>
</evidence>
<dbReference type="Pfam" id="PF21773">
    <property type="entry name" value="ODAD1_CC"/>
    <property type="match status" value="1"/>
</dbReference>
<reference evidence="5" key="1">
    <citation type="submission" date="2023-03" db="EMBL/GenBank/DDBJ databases">
        <title>Electrophorus voltai genome.</title>
        <authorList>
            <person name="Bian C."/>
        </authorList>
    </citation>
    <scope>NUCLEOTIDE SEQUENCE</scope>
    <source>
        <strain evidence="5">CB-2022</strain>
        <tissue evidence="5">Muscle</tissue>
    </source>
</reference>
<dbReference type="GO" id="GO:0036064">
    <property type="term" value="C:ciliary basal body"/>
    <property type="evidence" value="ECO:0007669"/>
    <property type="project" value="TreeGrafter"/>
</dbReference>
<name>A0AAD8ZGI1_9TELE</name>
<feature type="coiled-coil region" evidence="2">
    <location>
        <begin position="333"/>
        <end position="403"/>
    </location>
</feature>
<evidence type="ECO:0000313" key="5">
    <source>
        <dbReference type="EMBL" id="KAK1798989.1"/>
    </source>
</evidence>
<protein>
    <recommendedName>
        <fullName evidence="4">ODAD1 central coiled coil region domain-containing protein</fullName>
    </recommendedName>
</protein>
<evidence type="ECO:0000259" key="4">
    <source>
        <dbReference type="Pfam" id="PF21773"/>
    </source>
</evidence>
<feature type="coiled-coil region" evidence="2">
    <location>
        <begin position="119"/>
        <end position="272"/>
    </location>
</feature>
<gene>
    <name evidence="5" type="ORF">P4O66_007247</name>
</gene>
<comment type="caution">
    <text evidence="5">The sequence shown here is derived from an EMBL/GenBank/DDBJ whole genome shotgun (WGS) entry which is preliminary data.</text>
</comment>
<dbReference type="Proteomes" id="UP001239994">
    <property type="component" value="Unassembled WGS sequence"/>
</dbReference>
<dbReference type="EMBL" id="JAROKS010000012">
    <property type="protein sequence ID" value="KAK1798989.1"/>
    <property type="molecule type" value="Genomic_DNA"/>
</dbReference>
<keyword evidence="6" id="KW-1185">Reference proteome</keyword>
<dbReference type="InterPro" id="IPR033192">
    <property type="entry name" value="ODAD3"/>
</dbReference>
<dbReference type="AlphaFoldDB" id="A0AAD8ZGI1"/>
<feature type="region of interest" description="Disordered" evidence="3">
    <location>
        <begin position="486"/>
        <end position="518"/>
    </location>
</feature>
<keyword evidence="1 2" id="KW-0175">Coiled coil</keyword>
<dbReference type="GO" id="GO:0035253">
    <property type="term" value="C:ciliary rootlet"/>
    <property type="evidence" value="ECO:0007669"/>
    <property type="project" value="TreeGrafter"/>
</dbReference>
<dbReference type="GO" id="GO:0036158">
    <property type="term" value="P:outer dynein arm assembly"/>
    <property type="evidence" value="ECO:0007669"/>
    <property type="project" value="InterPro"/>
</dbReference>
<dbReference type="GO" id="GO:0097542">
    <property type="term" value="C:ciliary tip"/>
    <property type="evidence" value="ECO:0007669"/>
    <property type="project" value="TreeGrafter"/>
</dbReference>
<evidence type="ECO:0000256" key="3">
    <source>
        <dbReference type="SAM" id="MobiDB-lite"/>
    </source>
</evidence>
<accession>A0AAD8ZGI1</accession>
<proteinExistence type="predicted"/>
<feature type="domain" description="ODAD1 central coiled coil region" evidence="4">
    <location>
        <begin position="152"/>
        <end position="419"/>
    </location>
</feature>
<sequence>MPGTFSSGSIKPPIHNQIVELQRKIQLLEGDRSAYYESSQTTIKKNKSTILQLRLENKLLHKKLAEALAGDEQVIREAFQNHGSEKAAFRNMSGKAAVQVLDQKVCDKMKKLNAQKYITQTYRRQLDELHVQFERARKERRGPPSTEDTTQNLRVLENRLEKAQLKCKEAEHIMRSYLKLKQHLQEESLSFQSQLDQLEGEILRQKQDLRELQVMNNDAHLAKDAAKAELQRQEELVYGERRKREVILSQYKKQVEERRAQAERGERRAQRAAVHLDELSSEAQHSVTGGGEEDRAMSSFEEAFHRIREATGVTDTQEVVDRFISQQDTQKHLHEMKLQNETILQQLKEERDSLHTQFQELKYSGESKLTSGRQMLEDCKQHLQREQQRRDGAKETLDRLTHLLNTVNAGVEHLTDKLQHIPLPKDGTVEQAVVDPAERILDLLRQAEWKLQQVQEELQDQDLPTLLKDMEDEEFQASIEGKLPQYNTRITLPETQRLDPYDEDEDSGDDEGDIITRASLKRQSQLIIDSKTKRKTRMKKRKGKL</sequence>
<dbReference type="InterPro" id="IPR049258">
    <property type="entry name" value="ODAD1_CC"/>
</dbReference>
<organism evidence="5 6">
    <name type="scientific">Electrophorus voltai</name>
    <dbReference type="NCBI Taxonomy" id="2609070"/>
    <lineage>
        <taxon>Eukaryota</taxon>
        <taxon>Metazoa</taxon>
        <taxon>Chordata</taxon>
        <taxon>Craniata</taxon>
        <taxon>Vertebrata</taxon>
        <taxon>Euteleostomi</taxon>
        <taxon>Actinopterygii</taxon>
        <taxon>Neopterygii</taxon>
        <taxon>Teleostei</taxon>
        <taxon>Ostariophysi</taxon>
        <taxon>Gymnotiformes</taxon>
        <taxon>Gymnotoidei</taxon>
        <taxon>Gymnotidae</taxon>
        <taxon>Electrophorus</taxon>
    </lineage>
</organism>
<dbReference type="GO" id="GO:0003341">
    <property type="term" value="P:cilium movement"/>
    <property type="evidence" value="ECO:0007669"/>
    <property type="project" value="InterPro"/>
</dbReference>
<evidence type="ECO:0000256" key="2">
    <source>
        <dbReference type="SAM" id="Coils"/>
    </source>
</evidence>
<evidence type="ECO:0000313" key="6">
    <source>
        <dbReference type="Proteomes" id="UP001239994"/>
    </source>
</evidence>
<feature type="compositionally biased region" description="Acidic residues" evidence="3">
    <location>
        <begin position="501"/>
        <end position="513"/>
    </location>
</feature>
<dbReference type="PANTHER" id="PTHR46518:SF1">
    <property type="entry name" value="OUTER DYNEIN ARM-DOCKING COMPLEX SUBUNIT 3"/>
    <property type="match status" value="1"/>
</dbReference>
<dbReference type="PANTHER" id="PTHR46518">
    <property type="entry name" value="COILED-COIL DOMAIN-CONTAINING PROTEIN 151"/>
    <property type="match status" value="1"/>
</dbReference>